<evidence type="ECO:0000256" key="1">
    <source>
        <dbReference type="ARBA" id="ARBA00004211"/>
    </source>
</evidence>
<feature type="compositionally biased region" description="Polar residues" evidence="7">
    <location>
        <begin position="195"/>
        <end position="205"/>
    </location>
</feature>
<dbReference type="PANTHER" id="PTHR10809">
    <property type="entry name" value="VESICLE-ASSOCIATED MEMBRANE PROTEIN-ASSOCIATED PROTEIN"/>
    <property type="match status" value="1"/>
</dbReference>
<keyword evidence="4 8" id="KW-1133">Transmembrane helix</keyword>
<dbReference type="InterPro" id="IPR008962">
    <property type="entry name" value="PapD-like_sf"/>
</dbReference>
<keyword evidence="6" id="KW-0175">Coiled coil</keyword>
<dbReference type="Pfam" id="PF00635">
    <property type="entry name" value="Motile_Sperm"/>
    <property type="match status" value="1"/>
</dbReference>
<keyword evidence="11" id="KW-1185">Reference proteome</keyword>
<sequence length="295" mass="32846">MDVALSFKSTNAFKEAFVLLVYAGLFCINIEYQFDEVQVYAGLNPLLGSMLSLFVATDKITRPFNGPSTATMVISNKTEKRVCFKVKTTAPRKYCVKPTTGVLEANSSVTILVSLQPFDINDPAERGKHKFQVLSVAVPEGMINLDNVWKEVAPEDIHDWKLKCILDLPPHVEGIVPKKSPELGAAIEQPDATPPRTQTELKQSSPQIEKKLLEADQRAVEEINRLREDIARMTQDNLKLREESIRMNRAASIGESKADNFARAHAQPIAEPMTYTTIIFVLVAVLLGYIAGKIY</sequence>
<evidence type="ECO:0000313" key="10">
    <source>
        <dbReference type="EMBL" id="KAK2718095.1"/>
    </source>
</evidence>
<dbReference type="GO" id="GO:0005886">
    <property type="term" value="C:plasma membrane"/>
    <property type="evidence" value="ECO:0007669"/>
    <property type="project" value="TreeGrafter"/>
</dbReference>
<evidence type="ECO:0000259" key="9">
    <source>
        <dbReference type="PROSITE" id="PS50202"/>
    </source>
</evidence>
<comment type="subcellular location">
    <subcellularLocation>
        <location evidence="1">Membrane</location>
        <topology evidence="1">Single-pass type IV membrane protein</topology>
    </subcellularLocation>
</comment>
<evidence type="ECO:0000256" key="7">
    <source>
        <dbReference type="SAM" id="MobiDB-lite"/>
    </source>
</evidence>
<dbReference type="GO" id="GO:0090158">
    <property type="term" value="P:endoplasmic reticulum membrane organization"/>
    <property type="evidence" value="ECO:0007669"/>
    <property type="project" value="TreeGrafter"/>
</dbReference>
<proteinExistence type="inferred from homology"/>
<evidence type="ECO:0000256" key="4">
    <source>
        <dbReference type="ARBA" id="ARBA00022989"/>
    </source>
</evidence>
<dbReference type="EMBL" id="JAVRJZ010000010">
    <property type="protein sequence ID" value="KAK2718095.1"/>
    <property type="molecule type" value="Genomic_DNA"/>
</dbReference>
<organism evidence="10 11">
    <name type="scientific">Artemia franciscana</name>
    <name type="common">Brine shrimp</name>
    <name type="synonym">Artemia sanfranciscana</name>
    <dbReference type="NCBI Taxonomy" id="6661"/>
    <lineage>
        <taxon>Eukaryota</taxon>
        <taxon>Metazoa</taxon>
        <taxon>Ecdysozoa</taxon>
        <taxon>Arthropoda</taxon>
        <taxon>Crustacea</taxon>
        <taxon>Branchiopoda</taxon>
        <taxon>Anostraca</taxon>
        <taxon>Artemiidae</taxon>
        <taxon>Artemia</taxon>
    </lineage>
</organism>
<keyword evidence="3 8" id="KW-0812">Transmembrane</keyword>
<protein>
    <recommendedName>
        <fullName evidence="9">MSP domain-containing protein</fullName>
    </recommendedName>
</protein>
<dbReference type="GO" id="GO:0005789">
    <property type="term" value="C:endoplasmic reticulum membrane"/>
    <property type="evidence" value="ECO:0007669"/>
    <property type="project" value="InterPro"/>
</dbReference>
<dbReference type="InterPro" id="IPR013783">
    <property type="entry name" value="Ig-like_fold"/>
</dbReference>
<gene>
    <name evidence="10" type="ORF">QYM36_006773</name>
</gene>
<evidence type="ECO:0000313" key="11">
    <source>
        <dbReference type="Proteomes" id="UP001187531"/>
    </source>
</evidence>
<comment type="similarity">
    <text evidence="2">Belongs to the VAMP-associated protein (VAP) (TC 9.B.17) family.</text>
</comment>
<dbReference type="InterPro" id="IPR000535">
    <property type="entry name" value="MSP_dom"/>
</dbReference>
<evidence type="ECO:0000256" key="8">
    <source>
        <dbReference type="SAM" id="Phobius"/>
    </source>
</evidence>
<dbReference type="GO" id="GO:0061817">
    <property type="term" value="P:endoplasmic reticulum-plasma membrane tethering"/>
    <property type="evidence" value="ECO:0007669"/>
    <property type="project" value="TreeGrafter"/>
</dbReference>
<feature type="domain" description="MSP" evidence="9">
    <location>
        <begin position="40"/>
        <end position="167"/>
    </location>
</feature>
<comment type="caution">
    <text evidence="10">The sequence shown here is derived from an EMBL/GenBank/DDBJ whole genome shotgun (WGS) entry which is preliminary data.</text>
</comment>
<feature type="transmembrane region" description="Helical" evidence="8">
    <location>
        <begin position="273"/>
        <end position="292"/>
    </location>
</feature>
<dbReference type="Proteomes" id="UP001187531">
    <property type="component" value="Unassembled WGS sequence"/>
</dbReference>
<evidence type="ECO:0000256" key="2">
    <source>
        <dbReference type="ARBA" id="ARBA00008932"/>
    </source>
</evidence>
<dbReference type="Gene3D" id="2.60.40.10">
    <property type="entry name" value="Immunoglobulins"/>
    <property type="match status" value="1"/>
</dbReference>
<name>A0AA88LE17_ARTSF</name>
<dbReference type="SUPFAM" id="SSF49354">
    <property type="entry name" value="PapD-like"/>
    <property type="match status" value="1"/>
</dbReference>
<dbReference type="PROSITE" id="PS50202">
    <property type="entry name" value="MSP"/>
    <property type="match status" value="1"/>
</dbReference>
<dbReference type="InterPro" id="IPR016763">
    <property type="entry name" value="VAP"/>
</dbReference>
<dbReference type="AlphaFoldDB" id="A0AA88LE17"/>
<keyword evidence="5 8" id="KW-0472">Membrane</keyword>
<dbReference type="PANTHER" id="PTHR10809:SF6">
    <property type="entry name" value="AT11025P-RELATED"/>
    <property type="match status" value="1"/>
</dbReference>
<reference evidence="10" key="1">
    <citation type="submission" date="2023-07" db="EMBL/GenBank/DDBJ databases">
        <title>Chromosome-level genome assembly of Artemia franciscana.</title>
        <authorList>
            <person name="Jo E."/>
        </authorList>
    </citation>
    <scope>NUCLEOTIDE SEQUENCE</scope>
    <source>
        <tissue evidence="10">Whole body</tissue>
    </source>
</reference>
<accession>A0AA88LE17</accession>
<feature type="region of interest" description="Disordered" evidence="7">
    <location>
        <begin position="186"/>
        <end position="205"/>
    </location>
</feature>
<feature type="coiled-coil region" evidence="6">
    <location>
        <begin position="216"/>
        <end position="243"/>
    </location>
</feature>
<evidence type="ECO:0000256" key="5">
    <source>
        <dbReference type="ARBA" id="ARBA00023136"/>
    </source>
</evidence>
<evidence type="ECO:0000256" key="6">
    <source>
        <dbReference type="SAM" id="Coils"/>
    </source>
</evidence>
<evidence type="ECO:0000256" key="3">
    <source>
        <dbReference type="ARBA" id="ARBA00022692"/>
    </source>
</evidence>
<dbReference type="GO" id="GO:0033149">
    <property type="term" value="F:FFAT motif binding"/>
    <property type="evidence" value="ECO:0007669"/>
    <property type="project" value="TreeGrafter"/>
</dbReference>